<name>A0A6C2CN00_9RHOO</name>
<sequence length="687" mass="76192">MLLMLPLLLCFMLLIGLPTDTLANRVAIPVNAHITTLPLEGFLYASPAEASPGTPEEALALYHRGGFEHLPAYLGRGFRKDKVWLGFTIEAGPPSPRSLIVDVGPAYLDEVRAYQVDETGTITQLGRAGDQIPLQEVAMRGLRPAFAIRPSAGTTILLEIRTTSTQAAIVNLHSESHYFALRSAEGLIFGAVSAINLVMGMGALALYLLLRDRTYLVWTLYVLLTCVQWLSLDGLLYLYYPWENLSNLNLATNIFSILLFSIGALLSTTLFQFHQIHPWLHRIFVGWALAMIVPLIVVPFGEAWIVGILGRMGLPLFPLAIAAVVIQMLRGHQTSRLYGPMHVIHMIASLINVLAIIGSGPFSELTLYGWQLTNFFNLLSLQASMFMRMRHYLYENERQRLHLMHELSNKNVELEHQVTERTASLAQALRDVQQAESEQRQLLSMASHEFRTPAAMIKSSLDSLRFLANRTPPEVARRLHNIEHACTRLTYLSNTLIHQDRLRELALHPKLVRVDLQALMEEVVTRYTHSLPDTPTPLMTLHPVSNTSTSHTSSTMADPALLSIAIHNLIDNALQHGRPVGMPMSPPISITLDAQADSLELRVADRGPGIPDSDKTQIFKRFHTLTKKRTADFSSTTRAHGDGLGLSIVRAITVAHGGCVYASDNPGGGTILALRLPRTMEVTFPVE</sequence>
<feature type="transmembrane region" description="Helical" evidence="4">
    <location>
        <begin position="187"/>
        <end position="210"/>
    </location>
</feature>
<feature type="domain" description="Histidine kinase" evidence="5">
    <location>
        <begin position="445"/>
        <end position="680"/>
    </location>
</feature>
<comment type="catalytic activity">
    <reaction evidence="1">
        <text>ATP + protein L-histidine = ADP + protein N-phospho-L-histidine.</text>
        <dbReference type="EC" id="2.7.13.3"/>
    </reaction>
</comment>
<accession>A0A6C2CN00</accession>
<evidence type="ECO:0000256" key="2">
    <source>
        <dbReference type="ARBA" id="ARBA00012438"/>
    </source>
</evidence>
<dbReference type="PANTHER" id="PTHR43547:SF2">
    <property type="entry name" value="HYBRID SIGNAL TRANSDUCTION HISTIDINE KINASE C"/>
    <property type="match status" value="1"/>
</dbReference>
<evidence type="ECO:0000313" key="6">
    <source>
        <dbReference type="EMBL" id="TYC54435.1"/>
    </source>
</evidence>
<dbReference type="Gene3D" id="1.10.287.130">
    <property type="match status" value="1"/>
</dbReference>
<feature type="transmembrane region" description="Helical" evidence="4">
    <location>
        <begin position="217"/>
        <end position="240"/>
    </location>
</feature>
<keyword evidence="7" id="KW-1185">Reference proteome</keyword>
<dbReference type="EMBL" id="SDKK01000020">
    <property type="protein sequence ID" value="TYC54435.1"/>
    <property type="molecule type" value="Genomic_DNA"/>
</dbReference>
<dbReference type="Pfam" id="PF07696">
    <property type="entry name" value="7TMR-DISMED2"/>
    <property type="match status" value="1"/>
</dbReference>
<dbReference type="SUPFAM" id="SSF47384">
    <property type="entry name" value="Homodimeric domain of signal transducing histidine kinase"/>
    <property type="match status" value="1"/>
</dbReference>
<dbReference type="InterPro" id="IPR005467">
    <property type="entry name" value="His_kinase_dom"/>
</dbReference>
<keyword evidence="4" id="KW-0472">Membrane</keyword>
<keyword evidence="4" id="KW-1133">Transmembrane helix</keyword>
<keyword evidence="4" id="KW-0812">Transmembrane</keyword>
<dbReference type="SUPFAM" id="SSF55874">
    <property type="entry name" value="ATPase domain of HSP90 chaperone/DNA topoisomerase II/histidine kinase"/>
    <property type="match status" value="1"/>
</dbReference>
<comment type="caution">
    <text evidence="6">The sequence shown here is derived from an EMBL/GenBank/DDBJ whole genome shotgun (WGS) entry which is preliminary data.</text>
</comment>
<dbReference type="Proteomes" id="UP000389128">
    <property type="component" value="Unassembled WGS sequence"/>
</dbReference>
<dbReference type="InterPro" id="IPR011622">
    <property type="entry name" value="7TMR_DISM_rcpt_extracell_dom2"/>
</dbReference>
<evidence type="ECO:0000256" key="1">
    <source>
        <dbReference type="ARBA" id="ARBA00000085"/>
    </source>
</evidence>
<gene>
    <name evidence="6" type="ORF">ETQ85_18915</name>
</gene>
<dbReference type="SMART" id="SM00387">
    <property type="entry name" value="HATPase_c"/>
    <property type="match status" value="1"/>
</dbReference>
<evidence type="ECO:0000313" key="7">
    <source>
        <dbReference type="Proteomes" id="UP000389128"/>
    </source>
</evidence>
<evidence type="ECO:0000256" key="3">
    <source>
        <dbReference type="ARBA" id="ARBA00022553"/>
    </source>
</evidence>
<dbReference type="Gene3D" id="2.60.40.2380">
    <property type="match status" value="1"/>
</dbReference>
<evidence type="ECO:0000256" key="4">
    <source>
        <dbReference type="SAM" id="Phobius"/>
    </source>
</evidence>
<proteinExistence type="predicted"/>
<dbReference type="AlphaFoldDB" id="A0A6C2CN00"/>
<dbReference type="InterPro" id="IPR003661">
    <property type="entry name" value="HisK_dim/P_dom"/>
</dbReference>
<feature type="transmembrane region" description="Helical" evidence="4">
    <location>
        <begin position="312"/>
        <end position="331"/>
    </location>
</feature>
<dbReference type="Pfam" id="PF02518">
    <property type="entry name" value="HATPase_c"/>
    <property type="match status" value="1"/>
</dbReference>
<dbReference type="Pfam" id="PF07695">
    <property type="entry name" value="7TMR-DISM_7TM"/>
    <property type="match status" value="1"/>
</dbReference>
<dbReference type="CDD" id="cd00075">
    <property type="entry name" value="HATPase"/>
    <property type="match status" value="1"/>
</dbReference>
<dbReference type="InterPro" id="IPR036097">
    <property type="entry name" value="HisK_dim/P_sf"/>
</dbReference>
<evidence type="ECO:0000259" key="5">
    <source>
        <dbReference type="PROSITE" id="PS50109"/>
    </source>
</evidence>
<dbReference type="InterPro" id="IPR036890">
    <property type="entry name" value="HATPase_C_sf"/>
</dbReference>
<organism evidence="6 7">
    <name type="scientific">Zoogloea oleivorans</name>
    <dbReference type="NCBI Taxonomy" id="1552750"/>
    <lineage>
        <taxon>Bacteria</taxon>
        <taxon>Pseudomonadati</taxon>
        <taxon>Pseudomonadota</taxon>
        <taxon>Betaproteobacteria</taxon>
        <taxon>Rhodocyclales</taxon>
        <taxon>Zoogloeaceae</taxon>
        <taxon>Zoogloea</taxon>
    </lineage>
</organism>
<dbReference type="InterPro" id="IPR011623">
    <property type="entry name" value="7TMR_DISM_rcpt_extracell_dom1"/>
</dbReference>
<dbReference type="CDD" id="cd00082">
    <property type="entry name" value="HisKA"/>
    <property type="match status" value="1"/>
</dbReference>
<dbReference type="PANTHER" id="PTHR43547">
    <property type="entry name" value="TWO-COMPONENT HISTIDINE KINASE"/>
    <property type="match status" value="1"/>
</dbReference>
<keyword evidence="3" id="KW-0597">Phosphoprotein</keyword>
<reference evidence="6 7" key="1">
    <citation type="submission" date="2019-01" db="EMBL/GenBank/DDBJ databases">
        <title>Zoogloea oleivorans genome sequencing and assembly.</title>
        <authorList>
            <person name="Tancsics A."/>
            <person name="Farkas M."/>
            <person name="Kriszt B."/>
            <person name="Maroti G."/>
            <person name="Horvath B."/>
        </authorList>
    </citation>
    <scope>NUCLEOTIDE SEQUENCE [LARGE SCALE GENOMIC DNA]</scope>
    <source>
        <strain evidence="6 7">Buc</strain>
    </source>
</reference>
<feature type="transmembrane region" description="Helical" evidence="4">
    <location>
        <begin position="283"/>
        <end position="306"/>
    </location>
</feature>
<dbReference type="GO" id="GO:0000155">
    <property type="term" value="F:phosphorelay sensor kinase activity"/>
    <property type="evidence" value="ECO:0007669"/>
    <property type="project" value="InterPro"/>
</dbReference>
<feature type="transmembrane region" description="Helical" evidence="4">
    <location>
        <begin position="343"/>
        <end position="362"/>
    </location>
</feature>
<dbReference type="OrthoDB" id="8807260at2"/>
<dbReference type="EC" id="2.7.13.3" evidence="2"/>
<dbReference type="PROSITE" id="PS50109">
    <property type="entry name" value="HIS_KIN"/>
    <property type="match status" value="1"/>
</dbReference>
<feature type="transmembrane region" description="Helical" evidence="4">
    <location>
        <begin position="252"/>
        <end position="271"/>
    </location>
</feature>
<dbReference type="PRINTS" id="PR00344">
    <property type="entry name" value="BCTRLSENSOR"/>
</dbReference>
<protein>
    <recommendedName>
        <fullName evidence="2">histidine kinase</fullName>
        <ecNumber evidence="2">2.7.13.3</ecNumber>
    </recommendedName>
</protein>
<dbReference type="Gene3D" id="3.30.565.10">
    <property type="entry name" value="Histidine kinase-like ATPase, C-terminal domain"/>
    <property type="match status" value="1"/>
</dbReference>
<dbReference type="InterPro" id="IPR004358">
    <property type="entry name" value="Sig_transdc_His_kin-like_C"/>
</dbReference>
<dbReference type="InterPro" id="IPR003594">
    <property type="entry name" value="HATPase_dom"/>
</dbReference>